<dbReference type="SUPFAM" id="SSF51971">
    <property type="entry name" value="Nucleotide-binding domain"/>
    <property type="match status" value="1"/>
</dbReference>
<keyword evidence="1" id="KW-0812">Transmembrane</keyword>
<protein>
    <submittedName>
        <fullName evidence="3">FAD-binding protein</fullName>
    </submittedName>
</protein>
<keyword evidence="1" id="KW-1133">Transmembrane helix</keyword>
<proteinExistence type="predicted"/>
<dbReference type="AlphaFoldDB" id="A0A1I8BGA0"/>
<evidence type="ECO:0000313" key="3">
    <source>
        <dbReference type="WBParaSite" id="MhA1_Contig2134.frz3.gene5"/>
    </source>
</evidence>
<dbReference type="Gene3D" id="3.50.50.60">
    <property type="entry name" value="FAD/NAD(P)-binding domain"/>
    <property type="match status" value="1"/>
</dbReference>
<accession>A0A1I8BGA0</accession>
<dbReference type="InterPro" id="IPR036188">
    <property type="entry name" value="FAD/NAD-bd_sf"/>
</dbReference>
<organism evidence="2 3">
    <name type="scientific">Meloidogyne hapla</name>
    <name type="common">Root-knot nematode worm</name>
    <dbReference type="NCBI Taxonomy" id="6305"/>
    <lineage>
        <taxon>Eukaryota</taxon>
        <taxon>Metazoa</taxon>
        <taxon>Ecdysozoa</taxon>
        <taxon>Nematoda</taxon>
        <taxon>Chromadorea</taxon>
        <taxon>Rhabditida</taxon>
        <taxon>Tylenchina</taxon>
        <taxon>Tylenchomorpha</taxon>
        <taxon>Tylenchoidea</taxon>
        <taxon>Meloidogynidae</taxon>
        <taxon>Meloidogyninae</taxon>
        <taxon>Meloidogyne</taxon>
    </lineage>
</organism>
<keyword evidence="2" id="KW-1185">Reference proteome</keyword>
<sequence length="50" mass="5214">MMQPQPLDPAIALGKAPKAYEPVVIVGGGLAGISAALELVIFGFQNLYMI</sequence>
<dbReference type="Proteomes" id="UP000095281">
    <property type="component" value="Unplaced"/>
</dbReference>
<feature type="transmembrane region" description="Helical" evidence="1">
    <location>
        <begin position="23"/>
        <end position="44"/>
    </location>
</feature>
<evidence type="ECO:0000313" key="2">
    <source>
        <dbReference type="Proteomes" id="UP000095281"/>
    </source>
</evidence>
<evidence type="ECO:0000256" key="1">
    <source>
        <dbReference type="SAM" id="Phobius"/>
    </source>
</evidence>
<reference evidence="3" key="1">
    <citation type="submission" date="2016-11" db="UniProtKB">
        <authorList>
            <consortium name="WormBaseParasite"/>
        </authorList>
    </citation>
    <scope>IDENTIFICATION</scope>
</reference>
<dbReference type="WBParaSite" id="MhA1_Contig2134.frz3.gene5">
    <property type="protein sequence ID" value="MhA1_Contig2134.frz3.gene5"/>
    <property type="gene ID" value="MhA1_Contig2134.frz3.gene5"/>
</dbReference>
<keyword evidence="1" id="KW-0472">Membrane</keyword>
<name>A0A1I8BGA0_MELHA</name>